<name>D2A0P8_TRICA</name>
<evidence type="ECO:0000313" key="3">
    <source>
        <dbReference type="Proteomes" id="UP000007266"/>
    </source>
</evidence>
<dbReference type="OrthoDB" id="6763840at2759"/>
<dbReference type="AlphaFoldDB" id="D2A0P8"/>
<dbReference type="HOGENOM" id="CLU_1542083_0_0_1"/>
<evidence type="ECO:0000313" key="2">
    <source>
        <dbReference type="EMBL" id="EFA02545.1"/>
    </source>
</evidence>
<reference evidence="2 3" key="1">
    <citation type="journal article" date="2008" name="Nature">
        <title>The genome of the model beetle and pest Tribolium castaneum.</title>
        <authorList>
            <consortium name="Tribolium Genome Sequencing Consortium"/>
            <person name="Richards S."/>
            <person name="Gibbs R.A."/>
            <person name="Weinstock G.M."/>
            <person name="Brown S.J."/>
            <person name="Denell R."/>
            <person name="Beeman R.W."/>
            <person name="Gibbs R."/>
            <person name="Beeman R.W."/>
            <person name="Brown S.J."/>
            <person name="Bucher G."/>
            <person name="Friedrich M."/>
            <person name="Grimmelikhuijzen C.J."/>
            <person name="Klingler M."/>
            <person name="Lorenzen M."/>
            <person name="Richards S."/>
            <person name="Roth S."/>
            <person name="Schroder R."/>
            <person name="Tautz D."/>
            <person name="Zdobnov E.M."/>
            <person name="Muzny D."/>
            <person name="Gibbs R.A."/>
            <person name="Weinstock G.M."/>
            <person name="Attaway T."/>
            <person name="Bell S."/>
            <person name="Buhay C.J."/>
            <person name="Chandrabose M.N."/>
            <person name="Chavez D."/>
            <person name="Clerk-Blankenburg K.P."/>
            <person name="Cree A."/>
            <person name="Dao M."/>
            <person name="Davis C."/>
            <person name="Chacko J."/>
            <person name="Dinh H."/>
            <person name="Dugan-Rocha S."/>
            <person name="Fowler G."/>
            <person name="Garner T.T."/>
            <person name="Garnes J."/>
            <person name="Gnirke A."/>
            <person name="Hawes A."/>
            <person name="Hernandez J."/>
            <person name="Hines S."/>
            <person name="Holder M."/>
            <person name="Hume J."/>
            <person name="Jhangiani S.N."/>
            <person name="Joshi V."/>
            <person name="Khan Z.M."/>
            <person name="Jackson L."/>
            <person name="Kovar C."/>
            <person name="Kowis A."/>
            <person name="Lee S."/>
            <person name="Lewis L.R."/>
            <person name="Margolis J."/>
            <person name="Morgan M."/>
            <person name="Nazareth L.V."/>
            <person name="Nguyen N."/>
            <person name="Okwuonu G."/>
            <person name="Parker D."/>
            <person name="Richards S."/>
            <person name="Ruiz S.J."/>
            <person name="Santibanez J."/>
            <person name="Savard J."/>
            <person name="Scherer S.E."/>
            <person name="Schneider B."/>
            <person name="Sodergren E."/>
            <person name="Tautz D."/>
            <person name="Vattahil S."/>
            <person name="Villasana D."/>
            <person name="White C.S."/>
            <person name="Wright R."/>
            <person name="Park Y."/>
            <person name="Beeman R.W."/>
            <person name="Lord J."/>
            <person name="Oppert B."/>
            <person name="Lorenzen M."/>
            <person name="Brown S."/>
            <person name="Wang L."/>
            <person name="Savard J."/>
            <person name="Tautz D."/>
            <person name="Richards S."/>
            <person name="Weinstock G."/>
            <person name="Gibbs R.A."/>
            <person name="Liu Y."/>
            <person name="Worley K."/>
            <person name="Weinstock G."/>
            <person name="Elsik C.G."/>
            <person name="Reese J.T."/>
            <person name="Elhaik E."/>
            <person name="Landan G."/>
            <person name="Graur D."/>
            <person name="Arensburger P."/>
            <person name="Atkinson P."/>
            <person name="Beeman R.W."/>
            <person name="Beidler J."/>
            <person name="Brown S.J."/>
            <person name="Demuth J.P."/>
            <person name="Drury D.W."/>
            <person name="Du Y.Z."/>
            <person name="Fujiwara H."/>
            <person name="Lorenzen M."/>
            <person name="Maselli V."/>
            <person name="Osanai M."/>
            <person name="Park Y."/>
            <person name="Robertson H.M."/>
            <person name="Tu Z."/>
            <person name="Wang J.J."/>
            <person name="Wang S."/>
            <person name="Richards S."/>
            <person name="Song H."/>
            <person name="Zhang L."/>
            <person name="Sodergren E."/>
            <person name="Werner D."/>
            <person name="Stanke M."/>
            <person name="Morgenstern B."/>
            <person name="Solovyev V."/>
            <person name="Kosarev P."/>
            <person name="Brown G."/>
            <person name="Chen H.C."/>
            <person name="Ermolaeva O."/>
            <person name="Hlavina W."/>
            <person name="Kapustin Y."/>
            <person name="Kiryutin B."/>
            <person name="Kitts P."/>
            <person name="Maglott D."/>
            <person name="Pruitt K."/>
            <person name="Sapojnikov V."/>
            <person name="Souvorov A."/>
            <person name="Mackey A.J."/>
            <person name="Waterhouse R.M."/>
            <person name="Wyder S."/>
            <person name="Zdobnov E.M."/>
            <person name="Zdobnov E.M."/>
            <person name="Wyder S."/>
            <person name="Kriventseva E.V."/>
            <person name="Kadowaki T."/>
            <person name="Bork P."/>
            <person name="Aranda M."/>
            <person name="Bao R."/>
            <person name="Beermann A."/>
            <person name="Berns N."/>
            <person name="Bolognesi R."/>
            <person name="Bonneton F."/>
            <person name="Bopp D."/>
            <person name="Brown S.J."/>
            <person name="Bucher G."/>
            <person name="Butts T."/>
            <person name="Chaumot A."/>
            <person name="Denell R.E."/>
            <person name="Ferrier D.E."/>
            <person name="Friedrich M."/>
            <person name="Gordon C.M."/>
            <person name="Jindra M."/>
            <person name="Klingler M."/>
            <person name="Lan Q."/>
            <person name="Lattorff H.M."/>
            <person name="Laudet V."/>
            <person name="von Levetsow C."/>
            <person name="Liu Z."/>
            <person name="Lutz R."/>
            <person name="Lynch J.A."/>
            <person name="da Fonseca R.N."/>
            <person name="Posnien N."/>
            <person name="Reuter R."/>
            <person name="Roth S."/>
            <person name="Savard J."/>
            <person name="Schinko J.B."/>
            <person name="Schmitt C."/>
            <person name="Schoppmeier M."/>
            <person name="Schroder R."/>
            <person name="Shippy T.D."/>
            <person name="Simonnet F."/>
            <person name="Marques-Souza H."/>
            <person name="Tautz D."/>
            <person name="Tomoyasu Y."/>
            <person name="Trauner J."/>
            <person name="Van der Zee M."/>
            <person name="Vervoort M."/>
            <person name="Wittkopp N."/>
            <person name="Wimmer E.A."/>
            <person name="Yang X."/>
            <person name="Jones A.K."/>
            <person name="Sattelle D.B."/>
            <person name="Ebert P.R."/>
            <person name="Nelson D."/>
            <person name="Scott J.G."/>
            <person name="Beeman R.W."/>
            <person name="Muthukrishnan S."/>
            <person name="Kramer K.J."/>
            <person name="Arakane Y."/>
            <person name="Beeman R.W."/>
            <person name="Zhu Q."/>
            <person name="Hogenkamp D."/>
            <person name="Dixit R."/>
            <person name="Oppert B."/>
            <person name="Jiang H."/>
            <person name="Zou Z."/>
            <person name="Marshall J."/>
            <person name="Elpidina E."/>
            <person name="Vinokurov K."/>
            <person name="Oppert C."/>
            <person name="Zou Z."/>
            <person name="Evans J."/>
            <person name="Lu Z."/>
            <person name="Zhao P."/>
            <person name="Sumathipala N."/>
            <person name="Altincicek B."/>
            <person name="Vilcinskas A."/>
            <person name="Williams M."/>
            <person name="Hultmark D."/>
            <person name="Hetru C."/>
            <person name="Jiang H."/>
            <person name="Grimmelikhuijzen C.J."/>
            <person name="Hauser F."/>
            <person name="Cazzamali G."/>
            <person name="Williamson M."/>
            <person name="Park Y."/>
            <person name="Li B."/>
            <person name="Tanaka Y."/>
            <person name="Predel R."/>
            <person name="Neupert S."/>
            <person name="Schachtner J."/>
            <person name="Verleyen P."/>
            <person name="Raible F."/>
            <person name="Bork P."/>
            <person name="Friedrich M."/>
            <person name="Walden K.K."/>
            <person name="Robertson H.M."/>
            <person name="Angeli S."/>
            <person name="Foret S."/>
            <person name="Bucher G."/>
            <person name="Schuetz S."/>
            <person name="Maleszka R."/>
            <person name="Wimmer E.A."/>
            <person name="Beeman R.W."/>
            <person name="Lorenzen M."/>
            <person name="Tomoyasu Y."/>
            <person name="Miller S.C."/>
            <person name="Grossmann D."/>
            <person name="Bucher G."/>
        </authorList>
    </citation>
    <scope>NUCLEOTIDE SEQUENCE [LARGE SCALE GENOMIC DNA]</scope>
    <source>
        <strain evidence="2 3">Georgia GA2</strain>
    </source>
</reference>
<feature type="chain" id="PRO_5003028679" evidence="1">
    <location>
        <begin position="18"/>
        <end position="174"/>
    </location>
</feature>
<keyword evidence="3" id="KW-1185">Reference proteome</keyword>
<dbReference type="InParanoid" id="D2A0P8"/>
<sequence length="174" mass="18991">MNTCQIIFLSVIIAASAEETPRWTGPFADHKLGHLVQDTPEVAAAKMHHALAHTQIRAILPELPPEDTAEEEPNVVPQPRPVVPVPQVHPQVVPQVPQPRPVDVPQVRVVPQQLAEEVPRSPLGEVPEVEAARKAHLAAILEAVALNQKLGGDEPSTFRPHVLGRRAGLFPLRH</sequence>
<dbReference type="KEGG" id="tca:103312797"/>
<accession>D2A0P8</accession>
<protein>
    <submittedName>
        <fullName evidence="2">Uncharacterized protein</fullName>
    </submittedName>
</protein>
<proteinExistence type="predicted"/>
<dbReference type="EMBL" id="KQ971338">
    <property type="protein sequence ID" value="EFA02545.1"/>
    <property type="molecule type" value="Genomic_DNA"/>
</dbReference>
<evidence type="ECO:0000256" key="1">
    <source>
        <dbReference type="SAM" id="SignalP"/>
    </source>
</evidence>
<dbReference type="Proteomes" id="UP000007266">
    <property type="component" value="Linkage group 4"/>
</dbReference>
<keyword evidence="1" id="KW-0732">Signal</keyword>
<organism evidence="2 3">
    <name type="scientific">Tribolium castaneum</name>
    <name type="common">Red flour beetle</name>
    <dbReference type="NCBI Taxonomy" id="7070"/>
    <lineage>
        <taxon>Eukaryota</taxon>
        <taxon>Metazoa</taxon>
        <taxon>Ecdysozoa</taxon>
        <taxon>Arthropoda</taxon>
        <taxon>Hexapoda</taxon>
        <taxon>Insecta</taxon>
        <taxon>Pterygota</taxon>
        <taxon>Neoptera</taxon>
        <taxon>Endopterygota</taxon>
        <taxon>Coleoptera</taxon>
        <taxon>Polyphaga</taxon>
        <taxon>Cucujiformia</taxon>
        <taxon>Tenebrionidae</taxon>
        <taxon>Tenebrionidae incertae sedis</taxon>
        <taxon>Tribolium</taxon>
    </lineage>
</organism>
<gene>
    <name evidence="2" type="primary">AUGUSTUS-3.0.2_08250</name>
    <name evidence="2" type="ORF">TcasGA2_TC008250</name>
</gene>
<reference evidence="2 3" key="2">
    <citation type="journal article" date="2010" name="Nucleic Acids Res.">
        <title>BeetleBase in 2010: revisions to provide comprehensive genomic information for Tribolium castaneum.</title>
        <authorList>
            <person name="Kim H.S."/>
            <person name="Murphy T."/>
            <person name="Xia J."/>
            <person name="Caragea D."/>
            <person name="Park Y."/>
            <person name="Beeman R.W."/>
            <person name="Lorenzen M.D."/>
            <person name="Butcher S."/>
            <person name="Manak J.R."/>
            <person name="Brown S.J."/>
        </authorList>
    </citation>
    <scope>GENOME REANNOTATION</scope>
    <source>
        <strain evidence="2 3">Georgia GA2</strain>
    </source>
</reference>
<feature type="signal peptide" evidence="1">
    <location>
        <begin position="1"/>
        <end position="17"/>
    </location>
</feature>